<evidence type="ECO:0000256" key="1">
    <source>
        <dbReference type="ARBA" id="ARBA00023002"/>
    </source>
</evidence>
<reference evidence="3 4" key="1">
    <citation type="submission" date="2019-07" db="EMBL/GenBank/DDBJ databases">
        <title>Whole genome shotgun sequence of Rhizobium naphthalenivorans NBRC 107585.</title>
        <authorList>
            <person name="Hosoyama A."/>
            <person name="Uohara A."/>
            <person name="Ohji S."/>
            <person name="Ichikawa N."/>
        </authorList>
    </citation>
    <scope>NUCLEOTIDE SEQUENCE [LARGE SCALE GENOMIC DNA]</scope>
    <source>
        <strain evidence="3 4">NBRC 107585</strain>
    </source>
</reference>
<keyword evidence="4" id="KW-1185">Reference proteome</keyword>
<evidence type="ECO:0000313" key="4">
    <source>
        <dbReference type="Proteomes" id="UP000321717"/>
    </source>
</evidence>
<name>A0A512HN25_9HYPH</name>
<dbReference type="SUPFAM" id="SSF51905">
    <property type="entry name" value="FAD/NAD(P)-binding domain"/>
    <property type="match status" value="1"/>
</dbReference>
<dbReference type="RefSeq" id="WP_147181724.1">
    <property type="nucleotide sequence ID" value="NZ_BJZP01000025.1"/>
</dbReference>
<evidence type="ECO:0000313" key="3">
    <source>
        <dbReference type="EMBL" id="GEO86843.1"/>
    </source>
</evidence>
<gene>
    <name evidence="3" type="ORF">RNA01_37750</name>
</gene>
<evidence type="ECO:0000259" key="2">
    <source>
        <dbReference type="Pfam" id="PF01266"/>
    </source>
</evidence>
<dbReference type="Gene3D" id="3.50.50.60">
    <property type="entry name" value="FAD/NAD(P)-binding domain"/>
    <property type="match status" value="1"/>
</dbReference>
<proteinExistence type="predicted"/>
<dbReference type="PANTHER" id="PTHR13847:SF281">
    <property type="entry name" value="FAD DEPENDENT OXIDOREDUCTASE DOMAIN-CONTAINING PROTEIN"/>
    <property type="match status" value="1"/>
</dbReference>
<dbReference type="GO" id="GO:0016491">
    <property type="term" value="F:oxidoreductase activity"/>
    <property type="evidence" value="ECO:0007669"/>
    <property type="project" value="UniProtKB-KW"/>
</dbReference>
<feature type="domain" description="FAD dependent oxidoreductase" evidence="2">
    <location>
        <begin position="25"/>
        <end position="377"/>
    </location>
</feature>
<dbReference type="Gene3D" id="3.30.9.10">
    <property type="entry name" value="D-Amino Acid Oxidase, subunit A, domain 2"/>
    <property type="match status" value="1"/>
</dbReference>
<sequence length="423" mass="45904">MKNLYLETARPQVAAPALSENITADVAIVGGGYTGVSAALHLAEQGISVALVEAGEIGHGCSGRNGGQVNPGLKVLPDTVKAHWGTERGERMNRMASDATSYVFDLIEKYGIDCAPSRTGTIRAAIDAAGVRQVRALADQCSRDGLPVRYVDAAEMANMTGTTVYKAGAFDARGGHVNPLAYTRGLALAAQQAKARLYANSRATALSKSGPSWIVTTEKGKITASDLIVCTNGYTGDLWPGMRQALIPVYTYIAATDPLPEHIRRTIMPCGSALYEAAWDVVYYRVDDAGRLLMGGRGPQRDARTDADYRHLVDYAFKLWPQLKGTTFPWSWHGQVAITQDHFPHLVAPEKNVHLMFGYNGRGIAVSTMAGHMLAERIASGGTADVDLSVRDRLTPVPFHDFWRTGAEITMSWNRLKDWVRGR</sequence>
<dbReference type="EMBL" id="BJZP01000025">
    <property type="protein sequence ID" value="GEO86843.1"/>
    <property type="molecule type" value="Genomic_DNA"/>
</dbReference>
<dbReference type="OrthoDB" id="9814969at2"/>
<keyword evidence="1" id="KW-0560">Oxidoreductase</keyword>
<dbReference type="Pfam" id="PF01266">
    <property type="entry name" value="DAO"/>
    <property type="match status" value="1"/>
</dbReference>
<dbReference type="InterPro" id="IPR036188">
    <property type="entry name" value="FAD/NAD-bd_sf"/>
</dbReference>
<dbReference type="Proteomes" id="UP000321717">
    <property type="component" value="Unassembled WGS sequence"/>
</dbReference>
<dbReference type="AlphaFoldDB" id="A0A512HN25"/>
<protein>
    <submittedName>
        <fullName evidence="3">Oxidoreductase</fullName>
    </submittedName>
</protein>
<organism evidence="3 4">
    <name type="scientific">Ciceribacter naphthalenivorans</name>
    <dbReference type="NCBI Taxonomy" id="1118451"/>
    <lineage>
        <taxon>Bacteria</taxon>
        <taxon>Pseudomonadati</taxon>
        <taxon>Pseudomonadota</taxon>
        <taxon>Alphaproteobacteria</taxon>
        <taxon>Hyphomicrobiales</taxon>
        <taxon>Rhizobiaceae</taxon>
        <taxon>Ciceribacter</taxon>
    </lineage>
</organism>
<comment type="caution">
    <text evidence="3">The sequence shown here is derived from an EMBL/GenBank/DDBJ whole genome shotgun (WGS) entry which is preliminary data.</text>
</comment>
<dbReference type="InterPro" id="IPR006076">
    <property type="entry name" value="FAD-dep_OxRdtase"/>
</dbReference>
<dbReference type="GO" id="GO:0005737">
    <property type="term" value="C:cytoplasm"/>
    <property type="evidence" value="ECO:0007669"/>
    <property type="project" value="TreeGrafter"/>
</dbReference>
<dbReference type="PANTHER" id="PTHR13847">
    <property type="entry name" value="SARCOSINE DEHYDROGENASE-RELATED"/>
    <property type="match status" value="1"/>
</dbReference>
<accession>A0A512HN25</accession>